<sequence>MQIALPKSSSAIQFLLLAALPIGAATAADFPGTITGASTKPQTLAAGQSGTVAASGSLIVSGKDNAVTVSGNNVTLNNQGTIKQTGTGRVIRDNTGVQTLVINNGLSLSDRGALMQSADGDVFQAAQANASVTLNNYGSMISLNASAGGAQAVDLNAVTGANTVNNWGLLKATEADAVRPGLNGIINNWGTIQSVTSTGSSDGVDLQANTGIQVLNKGGGLIEGGRHGITGGPDGDTAFKITVINDAGGVIRGMNGSGLNLDGYSSKQVLYVTNDGTITGNGISGDGDGIDQDGIAYITNRGIIRSLNAMPAAGETRAYSEGISVGGGSIGNYGTIEGLVGAGNTIATGRGITLAGNDVKGAPEGTREGLYGNAVITNFGGGLIRGQNDAAIVVVGATNSYTVTINNQAGASIVGGGTRNAAIVGNGNNTTIITAGTIDGASSGKAIALGGGVNRVTINGGVINGSIDGGGGGQNTLMLNPGAGNGFAYSGAIANFSRVEVLGGQVILSGQSSYAGATWLSGGTLILAGANRLSADGKLVLNGGTLQLSGAGVDGQSFASLSLLDSSSVLLGGSTLTFGALGIVVDGKTLNFTEAAGGQYAFRLLGDYSADAGFLALLGATHINGQGVSYAFDGTYTEVLAAVPEPSTYAMLFAGLALVGAVARRRNAKA</sequence>
<evidence type="ECO:0000259" key="2">
    <source>
        <dbReference type="Pfam" id="PF07589"/>
    </source>
</evidence>
<proteinExistence type="predicted"/>
<gene>
    <name evidence="3" type="ORF">E4L98_06910</name>
</gene>
<dbReference type="InterPro" id="IPR013424">
    <property type="entry name" value="Ice-binding_C"/>
</dbReference>
<dbReference type="RefSeq" id="WP_135200830.1">
    <property type="nucleotide sequence ID" value="NZ_SPVG01000071.1"/>
</dbReference>
<keyword evidence="1" id="KW-0732">Signal</keyword>
<feature type="domain" description="Ice-binding protein C-terminal" evidence="2">
    <location>
        <begin position="642"/>
        <end position="666"/>
    </location>
</feature>
<dbReference type="NCBIfam" id="NF038126">
    <property type="entry name" value="PEP_CTERM_FxDxF"/>
    <property type="match status" value="1"/>
</dbReference>
<evidence type="ECO:0000256" key="1">
    <source>
        <dbReference type="SAM" id="SignalP"/>
    </source>
</evidence>
<reference evidence="3 4" key="1">
    <citation type="submission" date="2019-03" db="EMBL/GenBank/DDBJ databases">
        <title>Draft Genome Sequence of Duganella callidus sp. nov., a Novel Duganella Species Isolated from Cultivated Soil.</title>
        <authorList>
            <person name="Raths R."/>
            <person name="Peta V."/>
            <person name="Bucking H."/>
        </authorList>
    </citation>
    <scope>NUCLEOTIDE SEQUENCE [LARGE SCALE GENOMIC DNA]</scope>
    <source>
        <strain evidence="3 4">DN04</strain>
    </source>
</reference>
<name>A0A4Y9SPH7_9BURK</name>
<comment type="caution">
    <text evidence="3">The sequence shown here is derived from an EMBL/GenBank/DDBJ whole genome shotgun (WGS) entry which is preliminary data.</text>
</comment>
<dbReference type="Proteomes" id="UP000297729">
    <property type="component" value="Unassembled WGS sequence"/>
</dbReference>
<dbReference type="NCBIfam" id="TIGR02595">
    <property type="entry name" value="PEP_CTERM"/>
    <property type="match status" value="1"/>
</dbReference>
<dbReference type="AlphaFoldDB" id="A0A4Y9SPH7"/>
<feature type="signal peptide" evidence="1">
    <location>
        <begin position="1"/>
        <end position="27"/>
    </location>
</feature>
<protein>
    <submittedName>
        <fullName evidence="3">PEP-CTERM sorting domain-containing protein</fullName>
    </submittedName>
</protein>
<keyword evidence="4" id="KW-1185">Reference proteome</keyword>
<evidence type="ECO:0000313" key="4">
    <source>
        <dbReference type="Proteomes" id="UP000297729"/>
    </source>
</evidence>
<organism evidence="3 4">
    <name type="scientific">Duganella callida</name>
    <dbReference type="NCBI Taxonomy" id="2561932"/>
    <lineage>
        <taxon>Bacteria</taxon>
        <taxon>Pseudomonadati</taxon>
        <taxon>Pseudomonadota</taxon>
        <taxon>Betaproteobacteria</taxon>
        <taxon>Burkholderiales</taxon>
        <taxon>Oxalobacteraceae</taxon>
        <taxon>Telluria group</taxon>
        <taxon>Duganella</taxon>
    </lineage>
</organism>
<feature type="chain" id="PRO_5021407838" evidence="1">
    <location>
        <begin position="28"/>
        <end position="670"/>
    </location>
</feature>
<accession>A0A4Y9SPH7</accession>
<dbReference type="OrthoDB" id="8613300at2"/>
<evidence type="ECO:0000313" key="3">
    <source>
        <dbReference type="EMBL" id="TFW27387.1"/>
    </source>
</evidence>
<dbReference type="Pfam" id="PF07589">
    <property type="entry name" value="PEP-CTERM"/>
    <property type="match status" value="1"/>
</dbReference>
<dbReference type="EMBL" id="SPVG01000071">
    <property type="protein sequence ID" value="TFW27387.1"/>
    <property type="molecule type" value="Genomic_DNA"/>
</dbReference>